<name>A0A5J4TPN1_9EUKA</name>
<dbReference type="EMBL" id="SNRW01026975">
    <property type="protein sequence ID" value="KAA6360416.1"/>
    <property type="molecule type" value="Genomic_DNA"/>
</dbReference>
<protein>
    <submittedName>
        <fullName evidence="1">Uncharacterized protein</fullName>
    </submittedName>
</protein>
<sequence>MLLFVLLDYHCSKLVELRFALLLELIVIGLIESYQLAEYAVYSAVIEDQLFKIKKLIRIEKQKVAHINEDKVAN</sequence>
<dbReference type="Proteomes" id="UP000324800">
    <property type="component" value="Unassembled WGS sequence"/>
</dbReference>
<evidence type="ECO:0000313" key="2">
    <source>
        <dbReference type="Proteomes" id="UP000324800"/>
    </source>
</evidence>
<organism evidence="1 2">
    <name type="scientific">Streblomastix strix</name>
    <dbReference type="NCBI Taxonomy" id="222440"/>
    <lineage>
        <taxon>Eukaryota</taxon>
        <taxon>Metamonada</taxon>
        <taxon>Preaxostyla</taxon>
        <taxon>Oxymonadida</taxon>
        <taxon>Streblomastigidae</taxon>
        <taxon>Streblomastix</taxon>
    </lineage>
</organism>
<comment type="caution">
    <text evidence="1">The sequence shown here is derived from an EMBL/GenBank/DDBJ whole genome shotgun (WGS) entry which is preliminary data.</text>
</comment>
<dbReference type="AlphaFoldDB" id="A0A5J4TPN1"/>
<evidence type="ECO:0000313" key="1">
    <source>
        <dbReference type="EMBL" id="KAA6360416.1"/>
    </source>
</evidence>
<proteinExistence type="predicted"/>
<gene>
    <name evidence="1" type="ORF">EZS28_044057</name>
</gene>
<accession>A0A5J4TPN1</accession>
<reference evidence="1 2" key="1">
    <citation type="submission" date="2019-03" db="EMBL/GenBank/DDBJ databases">
        <title>Single cell metagenomics reveals metabolic interactions within the superorganism composed of flagellate Streblomastix strix and complex community of Bacteroidetes bacteria on its surface.</title>
        <authorList>
            <person name="Treitli S.C."/>
            <person name="Kolisko M."/>
            <person name="Husnik F."/>
            <person name="Keeling P."/>
            <person name="Hampl V."/>
        </authorList>
    </citation>
    <scope>NUCLEOTIDE SEQUENCE [LARGE SCALE GENOMIC DNA]</scope>
    <source>
        <strain evidence="1">ST1C</strain>
    </source>
</reference>